<dbReference type="Proteomes" id="UP000193335">
    <property type="component" value="Unassembled WGS sequence"/>
</dbReference>
<dbReference type="PANTHER" id="PTHR35271:SF1">
    <property type="entry name" value="ABC TRANSPORTER, SUBSTRATE-BINDING LIPOPROTEIN"/>
    <property type="match status" value="1"/>
</dbReference>
<dbReference type="Pfam" id="PF04392">
    <property type="entry name" value="ABC_sub_bind"/>
    <property type="match status" value="1"/>
</dbReference>
<proteinExistence type="predicted"/>
<name>A0A1Y2JG93_BRAJP</name>
<evidence type="ECO:0000313" key="1">
    <source>
        <dbReference type="EMBL" id="OSJ27926.1"/>
    </source>
</evidence>
<organism evidence="1 2">
    <name type="scientific">Bradyrhizobium japonicum</name>
    <dbReference type="NCBI Taxonomy" id="375"/>
    <lineage>
        <taxon>Bacteria</taxon>
        <taxon>Pseudomonadati</taxon>
        <taxon>Pseudomonadota</taxon>
        <taxon>Alphaproteobacteria</taxon>
        <taxon>Hyphomicrobiales</taxon>
        <taxon>Nitrobacteraceae</taxon>
        <taxon>Bradyrhizobium</taxon>
    </lineage>
</organism>
<dbReference type="EMBL" id="NAFL01000272">
    <property type="protein sequence ID" value="OSJ27926.1"/>
    <property type="molecule type" value="Genomic_DNA"/>
</dbReference>
<sequence>MLTRVRSCARRVRGRWSMESRSRPRFAYRSRIAALALMHRIPSFATSPDFVGEGGLLAYGASRRRHFIRSAYHVKGILEGARASDLPVEQPTRVELWINVRTAKALKLVVPTTLLAQADSNN</sequence>
<evidence type="ECO:0000313" key="2">
    <source>
        <dbReference type="Proteomes" id="UP000193335"/>
    </source>
</evidence>
<dbReference type="PANTHER" id="PTHR35271">
    <property type="entry name" value="ABC TRANSPORTER, SUBSTRATE-BINDING LIPOPROTEIN-RELATED"/>
    <property type="match status" value="1"/>
</dbReference>
<dbReference type="Gene3D" id="3.40.50.2300">
    <property type="match status" value="1"/>
</dbReference>
<protein>
    <submittedName>
        <fullName evidence="1">Uncharacterized protein</fullName>
    </submittedName>
</protein>
<dbReference type="AlphaFoldDB" id="A0A1Y2JG93"/>
<dbReference type="InterPro" id="IPR007487">
    <property type="entry name" value="ABC_transpt-TYRBP-like"/>
</dbReference>
<comment type="caution">
    <text evidence="1">The sequence shown here is derived from an EMBL/GenBank/DDBJ whole genome shotgun (WGS) entry which is preliminary data.</text>
</comment>
<reference evidence="1 2" key="1">
    <citation type="submission" date="2017-03" db="EMBL/GenBank/DDBJ databases">
        <title>Whole genome sequences of fourteen strains of Bradyrhizobium canariense and one strain of Bradyrhizobium japonicum isolated from Lupinus (Papilionoideae: Genisteae) species in Algeria.</title>
        <authorList>
            <person name="Crovadore J."/>
            <person name="Chekireb D."/>
            <person name="Brachmann A."/>
            <person name="Chablais R."/>
            <person name="Cochard B."/>
            <person name="Lefort F."/>
        </authorList>
    </citation>
    <scope>NUCLEOTIDE SEQUENCE [LARGE SCALE GENOMIC DNA]</scope>
    <source>
        <strain evidence="1 2">UBMA197</strain>
    </source>
</reference>
<gene>
    <name evidence="1" type="ORF">BSZ19_32375</name>
</gene>
<accession>A0A1Y2JG93</accession>